<reference evidence="1" key="1">
    <citation type="submission" date="2016-08" db="EMBL/GenBank/DDBJ databases">
        <authorList>
            <person name="Seilhamer J.J."/>
        </authorList>
    </citation>
    <scope>NUCLEOTIDE SEQUENCE</scope>
    <source>
        <strain evidence="1">86-1</strain>
    </source>
</reference>
<keyword evidence="1" id="KW-0449">Lipoprotein</keyword>
<dbReference type="InterPro" id="IPR011990">
    <property type="entry name" value="TPR-like_helical_dom_sf"/>
</dbReference>
<accession>A0A212L5E5</accession>
<name>A0A212L5E5_9BACT</name>
<protein>
    <submittedName>
        <fullName evidence="1">Putative lipoprotein</fullName>
    </submittedName>
</protein>
<dbReference type="EMBL" id="FMJC01000002">
    <property type="protein sequence ID" value="SCM72802.1"/>
    <property type="molecule type" value="Genomic_DNA"/>
</dbReference>
<dbReference type="Gene3D" id="1.25.40.10">
    <property type="entry name" value="Tetratricopeptide repeat domain"/>
    <property type="match status" value="2"/>
</dbReference>
<sequence length="305" mass="34525">MFFTVEKQGFGGAVAPPRSPQGAWGRLVAVTGQEGAWRPRLRGFALCLLWCLCFWLAGCDGPALKGDDLSQAREAVSQRQWSLAERLLERYLRESQDSQDADKRWEAWQQLLVVVNAAGQEPRASLEYLETMQEEYLDDDVRSAVILKRMAEVYEGLHRYGRAVDMWSAYIGLGGLSPQQVLEGYRRLAAMQFSLRRFDAGEDTLQQCLALPLPDHDKIMCMYDLADQNMARERWQEVSGLSQQILDSDPDQSVRGLAGYLLADALEQLGKNGEALKQFELARDAYPNPSVIDNRIAHLRKKLKK</sequence>
<dbReference type="RefSeq" id="WP_179980382.1">
    <property type="nucleotide sequence ID" value="NZ_LT608333.1"/>
</dbReference>
<dbReference type="SUPFAM" id="SSF48452">
    <property type="entry name" value="TPR-like"/>
    <property type="match status" value="1"/>
</dbReference>
<evidence type="ECO:0000313" key="1">
    <source>
        <dbReference type="EMBL" id="SCM72802.1"/>
    </source>
</evidence>
<organism evidence="1">
    <name type="scientific">uncultured Desulfovibrio sp</name>
    <dbReference type="NCBI Taxonomy" id="167968"/>
    <lineage>
        <taxon>Bacteria</taxon>
        <taxon>Pseudomonadati</taxon>
        <taxon>Thermodesulfobacteriota</taxon>
        <taxon>Desulfovibrionia</taxon>
        <taxon>Desulfovibrionales</taxon>
        <taxon>Desulfovibrionaceae</taxon>
        <taxon>Desulfovibrio</taxon>
        <taxon>environmental samples</taxon>
    </lineage>
</organism>
<gene>
    <name evidence="1" type="ORF">KL86DES1_20847</name>
</gene>
<dbReference type="AlphaFoldDB" id="A0A212L5E5"/>
<proteinExistence type="predicted"/>